<reference evidence="3" key="3">
    <citation type="submission" date="2016-02" db="EMBL/GenBank/DDBJ databases">
        <authorList>
            <person name="Teng J.L."/>
            <person name="Yang Y."/>
            <person name="Huang Y."/>
            <person name="Guo F."/>
            <person name="Wei W."/>
            <person name="Chen J.H."/>
            <person name="Wong S.Y."/>
            <person name="Lau S.K."/>
            <person name="Woo P.C."/>
        </authorList>
    </citation>
    <scope>NUCLEOTIDE SEQUENCE</scope>
    <source>
        <strain evidence="3">JCM 15929</strain>
    </source>
</reference>
<evidence type="ECO:0000256" key="1">
    <source>
        <dbReference type="SAM" id="SignalP"/>
    </source>
</evidence>
<organism evidence="3 4">
    <name type="scientific">Tsukamurella pseudospumae</name>
    <dbReference type="NCBI Taxonomy" id="239498"/>
    <lineage>
        <taxon>Bacteria</taxon>
        <taxon>Bacillati</taxon>
        <taxon>Actinomycetota</taxon>
        <taxon>Actinomycetes</taxon>
        <taxon>Mycobacteriales</taxon>
        <taxon>Tsukamurellaceae</taxon>
        <taxon>Tsukamurella</taxon>
    </lineage>
</organism>
<gene>
    <name evidence="3" type="ORF">AXK60_05820</name>
    <name evidence="2" type="ORF">AXK61_07995</name>
</gene>
<dbReference type="OrthoDB" id="4382007at2"/>
<dbReference type="AlphaFoldDB" id="A0A138AK89"/>
<name>A0A138AK89_9ACTN</name>
<accession>A0A138AK89</accession>
<keyword evidence="5" id="KW-1185">Reference proteome</keyword>
<dbReference type="EMBL" id="LSRE01000048">
    <property type="protein sequence ID" value="KXO90544.1"/>
    <property type="molecule type" value="Genomic_DNA"/>
</dbReference>
<dbReference type="STRING" id="239498.AXK60_05820"/>
<feature type="signal peptide" evidence="1">
    <location>
        <begin position="1"/>
        <end position="27"/>
    </location>
</feature>
<sequence length="83" mass="8462">MSFAPRRLTATALLGLALAGGAATVGAATAQAAGPGLGDSCIGAEVGKRAVTADGTRILCSEYRWVVDHGQRPSHSWADDQPR</sequence>
<dbReference type="Proteomes" id="UP000070409">
    <property type="component" value="Unassembled WGS sequence"/>
</dbReference>
<dbReference type="Proteomes" id="UP000070258">
    <property type="component" value="Unassembled WGS sequence"/>
</dbReference>
<evidence type="ECO:0000313" key="2">
    <source>
        <dbReference type="EMBL" id="KXO90544.1"/>
    </source>
</evidence>
<comment type="caution">
    <text evidence="3">The sequence shown here is derived from an EMBL/GenBank/DDBJ whole genome shotgun (WGS) entry which is preliminary data.</text>
</comment>
<evidence type="ECO:0000313" key="4">
    <source>
        <dbReference type="Proteomes" id="UP000070258"/>
    </source>
</evidence>
<dbReference type="EMBL" id="LSRF01000023">
    <property type="protein sequence ID" value="KXP10799.1"/>
    <property type="molecule type" value="Genomic_DNA"/>
</dbReference>
<reference evidence="4" key="1">
    <citation type="submission" date="2016-02" db="EMBL/GenBank/DDBJ databases">
        <authorList>
            <person name="Wen L."/>
            <person name="He K."/>
            <person name="Yang H."/>
        </authorList>
    </citation>
    <scope>NUCLEOTIDE SEQUENCE [LARGE SCALE GENOMIC DNA]</scope>
    <source>
        <strain evidence="4">JCM 15929</strain>
    </source>
</reference>
<feature type="chain" id="PRO_5039114085" description="Secreted protein" evidence="1">
    <location>
        <begin position="28"/>
        <end position="83"/>
    </location>
</feature>
<evidence type="ECO:0008006" key="6">
    <source>
        <dbReference type="Google" id="ProtNLM"/>
    </source>
</evidence>
<evidence type="ECO:0000313" key="5">
    <source>
        <dbReference type="Proteomes" id="UP000070409"/>
    </source>
</evidence>
<reference evidence="2 5" key="2">
    <citation type="submission" date="2016-02" db="EMBL/GenBank/DDBJ databases">
        <authorList>
            <person name="Teng J.L."/>
            <person name="Tang Y."/>
            <person name="Huang Y."/>
            <person name="Guo F."/>
            <person name="Wei W."/>
            <person name="Chen J.H."/>
            <person name="Wong S.Y."/>
            <person name="Lau S.K."/>
            <person name="Woo P.C."/>
        </authorList>
    </citation>
    <scope>NUCLEOTIDE SEQUENCE [LARGE SCALE GENOMIC DNA]</scope>
    <source>
        <strain evidence="2 5">JCM 13375</strain>
    </source>
</reference>
<protein>
    <recommendedName>
        <fullName evidence="6">Secreted protein</fullName>
    </recommendedName>
</protein>
<dbReference type="RefSeq" id="WP_068571027.1">
    <property type="nucleotide sequence ID" value="NZ_LSRE01000048.1"/>
</dbReference>
<keyword evidence="1" id="KW-0732">Signal</keyword>
<proteinExistence type="predicted"/>
<evidence type="ECO:0000313" key="3">
    <source>
        <dbReference type="EMBL" id="KXP10799.1"/>
    </source>
</evidence>